<dbReference type="PANTHER" id="PTHR38009:SF1">
    <property type="entry name" value="CONSERVED HYPOTHETICAL PHAGE TAIL PROTEIN"/>
    <property type="match status" value="1"/>
</dbReference>
<accession>A0A9X2SPS3</accession>
<feature type="region of interest" description="Disordered" evidence="1">
    <location>
        <begin position="277"/>
        <end position="307"/>
    </location>
</feature>
<dbReference type="EMBL" id="JAMXQV010000021">
    <property type="protein sequence ID" value="MCR6487825.1"/>
    <property type="molecule type" value="Genomic_DNA"/>
</dbReference>
<evidence type="ECO:0000313" key="2">
    <source>
        <dbReference type="EMBL" id="MCR6487825.1"/>
    </source>
</evidence>
<proteinExistence type="predicted"/>
<gene>
    <name evidence="2" type="ORF">M8542_33865</name>
</gene>
<feature type="compositionally biased region" description="Pro residues" evidence="1">
    <location>
        <begin position="278"/>
        <end position="291"/>
    </location>
</feature>
<reference evidence="2" key="1">
    <citation type="submission" date="2022-06" db="EMBL/GenBank/DDBJ databases">
        <title>Amycolatopsis iheyaensis sp. nov., a new species of the genus Amycolatopsis isolated from soil in Iheya island, Japan.</title>
        <authorList>
            <person name="Ngamcharungchit C."/>
            <person name="Kanto H."/>
            <person name="Take A."/>
            <person name="Intra B."/>
            <person name="Matsumoto A."/>
            <person name="Panbangred W."/>
            <person name="Inahashi Y."/>
        </authorList>
    </citation>
    <scope>NUCLEOTIDE SEQUENCE</scope>
    <source>
        <strain evidence="2">OK19-0408</strain>
    </source>
</reference>
<organism evidence="2 3">
    <name type="scientific">Amycolatopsis iheyensis</name>
    <dbReference type="NCBI Taxonomy" id="2945988"/>
    <lineage>
        <taxon>Bacteria</taxon>
        <taxon>Bacillati</taxon>
        <taxon>Actinomycetota</taxon>
        <taxon>Actinomycetes</taxon>
        <taxon>Pseudonocardiales</taxon>
        <taxon>Pseudonocardiaceae</taxon>
        <taxon>Amycolatopsis</taxon>
    </lineage>
</organism>
<dbReference type="GO" id="GO:0005198">
    <property type="term" value="F:structural molecule activity"/>
    <property type="evidence" value="ECO:0007669"/>
    <property type="project" value="InterPro"/>
</dbReference>
<evidence type="ECO:0000313" key="3">
    <source>
        <dbReference type="Proteomes" id="UP001144096"/>
    </source>
</evidence>
<dbReference type="PANTHER" id="PTHR38009">
    <property type="entry name" value="CONSERVED HYPOTHETICAL PHAGE TAIL PROTEIN"/>
    <property type="match status" value="1"/>
</dbReference>
<keyword evidence="3" id="KW-1185">Reference proteome</keyword>
<comment type="caution">
    <text evidence="2">The sequence shown here is derived from an EMBL/GenBank/DDBJ whole genome shotgun (WGS) entry which is preliminary data.</text>
</comment>
<dbReference type="Proteomes" id="UP001144096">
    <property type="component" value="Unassembled WGS sequence"/>
</dbReference>
<sequence length="359" mass="38353">MTQQLRANVARAVGVRPGADTKKPAERYGMTMWFNVIVPDLDGGGTSLGLWSGCSGLEVNFTPEGPLDEGGNYDSPRYLPGRITYKPLTLDRAMTVSGSTKVRQWLQRQAAEWRDGRGAEEDRPPITIQLFSGLSPGDELIHTWTLRNAIPVAWSVPTLSSGTGGGIAIEKLSFVHNGFLNATQSGPRIGGHRTGERARLRIAESTQPDAAVTFYCSPGKFTLSQARQVKLKDGQSINDGSKVVDDDALSVTLNDLLLEGTRAVKAGITTLKKWLQPLPGPPVSPGVPPAAPKEGTPPGSPESKRAEASFTPLTLSLGATVAYLPAKVVLKSITVNFTRFTPDGTPSRATVSLVLQEKT</sequence>
<dbReference type="InterPro" id="IPR010667">
    <property type="entry name" value="Phage_T4_Gp19"/>
</dbReference>
<evidence type="ECO:0000256" key="1">
    <source>
        <dbReference type="SAM" id="MobiDB-lite"/>
    </source>
</evidence>
<dbReference type="InterPro" id="IPR011747">
    <property type="entry name" value="CHP02241"/>
</dbReference>
<dbReference type="AlphaFoldDB" id="A0A9X2SPS3"/>
<dbReference type="Pfam" id="PF06841">
    <property type="entry name" value="Phage_T4_gp19"/>
    <property type="match status" value="1"/>
</dbReference>
<protein>
    <submittedName>
        <fullName evidence="2">Phage tail protein</fullName>
    </submittedName>
</protein>
<dbReference type="RefSeq" id="WP_257924389.1">
    <property type="nucleotide sequence ID" value="NZ_JAMXQV010000021.1"/>
</dbReference>
<name>A0A9X2SPS3_9PSEU</name>